<evidence type="ECO:0000256" key="4">
    <source>
        <dbReference type="ARBA" id="ARBA00022692"/>
    </source>
</evidence>
<feature type="transmembrane region" description="Helical" evidence="7">
    <location>
        <begin position="275"/>
        <end position="298"/>
    </location>
</feature>
<dbReference type="PANTHER" id="PTHR43045:SF2">
    <property type="entry name" value="INNER MEMBRANE METABOLITE TRANSPORT PROTEIN YHJE"/>
    <property type="match status" value="1"/>
</dbReference>
<dbReference type="KEGG" id="many:MANY_11280"/>
<organism evidence="9 10">
    <name type="scientific">Mycolicibacterium anyangense</name>
    <dbReference type="NCBI Taxonomy" id="1431246"/>
    <lineage>
        <taxon>Bacteria</taxon>
        <taxon>Bacillati</taxon>
        <taxon>Actinomycetota</taxon>
        <taxon>Actinomycetes</taxon>
        <taxon>Mycobacteriales</taxon>
        <taxon>Mycobacteriaceae</taxon>
        <taxon>Mycolicibacterium</taxon>
    </lineage>
</organism>
<dbReference type="Proteomes" id="UP000467249">
    <property type="component" value="Chromosome"/>
</dbReference>
<feature type="transmembrane region" description="Helical" evidence="7">
    <location>
        <begin position="86"/>
        <end position="113"/>
    </location>
</feature>
<dbReference type="Pfam" id="PF07690">
    <property type="entry name" value="MFS_1"/>
    <property type="match status" value="1"/>
</dbReference>
<keyword evidence="10" id="KW-1185">Reference proteome</keyword>
<dbReference type="AlphaFoldDB" id="A0A6N4W934"/>
<comment type="subcellular location">
    <subcellularLocation>
        <location evidence="1">Cell membrane</location>
        <topology evidence="1">Multi-pass membrane protein</topology>
    </subcellularLocation>
</comment>
<dbReference type="CDD" id="cd17369">
    <property type="entry name" value="MFS_ShiA_like"/>
    <property type="match status" value="1"/>
</dbReference>
<feature type="transmembrane region" description="Helical" evidence="7">
    <location>
        <begin position="159"/>
        <end position="177"/>
    </location>
</feature>
<evidence type="ECO:0000256" key="1">
    <source>
        <dbReference type="ARBA" id="ARBA00004651"/>
    </source>
</evidence>
<dbReference type="GO" id="GO:0022857">
    <property type="term" value="F:transmembrane transporter activity"/>
    <property type="evidence" value="ECO:0007669"/>
    <property type="project" value="InterPro"/>
</dbReference>
<evidence type="ECO:0000256" key="2">
    <source>
        <dbReference type="ARBA" id="ARBA00022448"/>
    </source>
</evidence>
<dbReference type="PROSITE" id="PS00217">
    <property type="entry name" value="SUGAR_TRANSPORT_2"/>
    <property type="match status" value="1"/>
</dbReference>
<gene>
    <name evidence="9" type="ORF">MANY_11280</name>
</gene>
<feature type="transmembrane region" description="Helical" evidence="7">
    <location>
        <begin position="239"/>
        <end position="255"/>
    </location>
</feature>
<keyword evidence="5 7" id="KW-1133">Transmembrane helix</keyword>
<keyword evidence="4 7" id="KW-0812">Transmembrane</keyword>
<dbReference type="EMBL" id="AP022620">
    <property type="protein sequence ID" value="BBZ75791.1"/>
    <property type="molecule type" value="Genomic_DNA"/>
</dbReference>
<dbReference type="PANTHER" id="PTHR43045">
    <property type="entry name" value="SHIKIMATE TRANSPORTER"/>
    <property type="match status" value="1"/>
</dbReference>
<feature type="transmembrane region" description="Helical" evidence="7">
    <location>
        <begin position="305"/>
        <end position="325"/>
    </location>
</feature>
<evidence type="ECO:0000256" key="3">
    <source>
        <dbReference type="ARBA" id="ARBA00022475"/>
    </source>
</evidence>
<accession>A0A6N4W934</accession>
<evidence type="ECO:0000313" key="10">
    <source>
        <dbReference type="Proteomes" id="UP000467249"/>
    </source>
</evidence>
<dbReference type="RefSeq" id="WP_246224218.1">
    <property type="nucleotide sequence ID" value="NZ_AP022620.1"/>
</dbReference>
<name>A0A6N4W934_9MYCO</name>
<keyword evidence="2" id="KW-0813">Transport</keyword>
<dbReference type="PROSITE" id="PS50850">
    <property type="entry name" value="MFS"/>
    <property type="match status" value="1"/>
</dbReference>
<feature type="transmembrane region" description="Helical" evidence="7">
    <location>
        <begin position="367"/>
        <end position="386"/>
    </location>
</feature>
<feature type="transmembrane region" description="Helical" evidence="7">
    <location>
        <begin position="189"/>
        <end position="210"/>
    </location>
</feature>
<evidence type="ECO:0000256" key="7">
    <source>
        <dbReference type="SAM" id="Phobius"/>
    </source>
</evidence>
<sequence length="430" mass="45480">MHTGEPRTLRQVALASYVGSAIEFYDFFIYGTAAALVFPTVFFPHLSHVLGIVASLGTFASAFVSRPIGAVVFGHFGDRIGRQRTLVATLMLMGISTVGVGLIPTAATIGIAAPLLLTFLRMLQGFAVGGEWAGSALLSGEYAPPHQRGRYGMFTQMGYGTALILANLVFLAVYLGFGQTSSAFLDWAWRIPFLLSAVLIATALVVRVSVKETPVFAESAATTHAEVPLAALIRDQGRHLILAAGAVTGVLALVYETGTFFTHYATAHLKYSTDFVLLVGVLGGVCTVALVVASAILSDTYGRRLPLTVAYLLAVPWSLVVFPLVESRNHALFVLAIVVTYAIIGIAMGPLASFIPETFAQRYRYTGAGLAHNIAGIVGGGIPPVISEYLLDNFGSRSIAAMLAGLALVSLVCVRLLKETAVLQDSRPSG</sequence>
<feature type="transmembrane region" description="Helical" evidence="7">
    <location>
        <begin position="331"/>
        <end position="355"/>
    </location>
</feature>
<proteinExistence type="predicted"/>
<feature type="transmembrane region" description="Helical" evidence="7">
    <location>
        <begin position="398"/>
        <end position="417"/>
    </location>
</feature>
<dbReference type="SUPFAM" id="SSF103473">
    <property type="entry name" value="MFS general substrate transporter"/>
    <property type="match status" value="1"/>
</dbReference>
<evidence type="ECO:0000256" key="6">
    <source>
        <dbReference type="ARBA" id="ARBA00023136"/>
    </source>
</evidence>
<feature type="domain" description="Major facilitator superfamily (MFS) profile" evidence="8">
    <location>
        <begin position="12"/>
        <end position="422"/>
    </location>
</feature>
<dbReference type="InterPro" id="IPR005829">
    <property type="entry name" value="Sugar_transporter_CS"/>
</dbReference>
<feature type="transmembrane region" description="Helical" evidence="7">
    <location>
        <begin position="50"/>
        <end position="74"/>
    </location>
</feature>
<dbReference type="InterPro" id="IPR020846">
    <property type="entry name" value="MFS_dom"/>
</dbReference>
<evidence type="ECO:0000259" key="8">
    <source>
        <dbReference type="PROSITE" id="PS50850"/>
    </source>
</evidence>
<dbReference type="GO" id="GO:0005886">
    <property type="term" value="C:plasma membrane"/>
    <property type="evidence" value="ECO:0007669"/>
    <property type="project" value="UniProtKB-SubCell"/>
</dbReference>
<dbReference type="Gene3D" id="1.20.1250.20">
    <property type="entry name" value="MFS general substrate transporter like domains"/>
    <property type="match status" value="1"/>
</dbReference>
<protein>
    <submittedName>
        <fullName evidence="9">MFS transporter</fullName>
    </submittedName>
</protein>
<reference evidence="9 10" key="1">
    <citation type="journal article" date="2019" name="Emerg. Microbes Infect.">
        <title>Comprehensive subspecies identification of 175 nontuberculous mycobacteria species based on 7547 genomic profiles.</title>
        <authorList>
            <person name="Matsumoto Y."/>
            <person name="Kinjo T."/>
            <person name="Motooka D."/>
            <person name="Nabeya D."/>
            <person name="Jung N."/>
            <person name="Uechi K."/>
            <person name="Horii T."/>
            <person name="Iida T."/>
            <person name="Fujita J."/>
            <person name="Nakamura S."/>
        </authorList>
    </citation>
    <scope>NUCLEOTIDE SEQUENCE [LARGE SCALE GENOMIC DNA]</scope>
    <source>
        <strain evidence="9 10">JCM 30275</strain>
    </source>
</reference>
<dbReference type="InterPro" id="IPR036259">
    <property type="entry name" value="MFS_trans_sf"/>
</dbReference>
<feature type="transmembrane region" description="Helical" evidence="7">
    <location>
        <begin position="12"/>
        <end position="38"/>
    </location>
</feature>
<evidence type="ECO:0000256" key="5">
    <source>
        <dbReference type="ARBA" id="ARBA00022989"/>
    </source>
</evidence>
<keyword evidence="6 7" id="KW-0472">Membrane</keyword>
<keyword evidence="3" id="KW-1003">Cell membrane</keyword>
<evidence type="ECO:0000313" key="9">
    <source>
        <dbReference type="EMBL" id="BBZ75791.1"/>
    </source>
</evidence>
<dbReference type="InterPro" id="IPR011701">
    <property type="entry name" value="MFS"/>
</dbReference>